<proteinExistence type="predicted"/>
<evidence type="ECO:0000313" key="2">
    <source>
        <dbReference type="Proteomes" id="UP000265520"/>
    </source>
</evidence>
<dbReference type="EMBL" id="LXQA010774838">
    <property type="protein sequence ID" value="MCI70383.1"/>
    <property type="molecule type" value="Genomic_DNA"/>
</dbReference>
<sequence length="48" mass="5197">MDTESGLLQWEKPTPGWVNCNVDVAFVVGSGMTSLGLCFRDSNGQFMA</sequence>
<dbReference type="Proteomes" id="UP000265520">
    <property type="component" value="Unassembled WGS sequence"/>
</dbReference>
<dbReference type="AlphaFoldDB" id="A0A392UA38"/>
<reference evidence="1 2" key="1">
    <citation type="journal article" date="2018" name="Front. Plant Sci.">
        <title>Red Clover (Trifolium pratense) and Zigzag Clover (T. medium) - A Picture of Genomic Similarities and Differences.</title>
        <authorList>
            <person name="Dluhosova J."/>
            <person name="Istvanek J."/>
            <person name="Nedelnik J."/>
            <person name="Repkova J."/>
        </authorList>
    </citation>
    <scope>NUCLEOTIDE SEQUENCE [LARGE SCALE GENOMIC DNA]</scope>
    <source>
        <strain evidence="2">cv. 10/8</strain>
        <tissue evidence="1">Leaf</tissue>
    </source>
</reference>
<keyword evidence="2" id="KW-1185">Reference proteome</keyword>
<organism evidence="1 2">
    <name type="scientific">Trifolium medium</name>
    <dbReference type="NCBI Taxonomy" id="97028"/>
    <lineage>
        <taxon>Eukaryota</taxon>
        <taxon>Viridiplantae</taxon>
        <taxon>Streptophyta</taxon>
        <taxon>Embryophyta</taxon>
        <taxon>Tracheophyta</taxon>
        <taxon>Spermatophyta</taxon>
        <taxon>Magnoliopsida</taxon>
        <taxon>eudicotyledons</taxon>
        <taxon>Gunneridae</taxon>
        <taxon>Pentapetalae</taxon>
        <taxon>rosids</taxon>
        <taxon>fabids</taxon>
        <taxon>Fabales</taxon>
        <taxon>Fabaceae</taxon>
        <taxon>Papilionoideae</taxon>
        <taxon>50 kb inversion clade</taxon>
        <taxon>NPAAA clade</taxon>
        <taxon>Hologalegina</taxon>
        <taxon>IRL clade</taxon>
        <taxon>Trifolieae</taxon>
        <taxon>Trifolium</taxon>
    </lineage>
</organism>
<feature type="non-terminal residue" evidence="1">
    <location>
        <position position="48"/>
    </location>
</feature>
<accession>A0A392UA38</accession>
<protein>
    <submittedName>
        <fullName evidence="1">Uncharacterized protein</fullName>
    </submittedName>
</protein>
<name>A0A392UA38_9FABA</name>
<evidence type="ECO:0000313" key="1">
    <source>
        <dbReference type="EMBL" id="MCI70383.1"/>
    </source>
</evidence>
<comment type="caution">
    <text evidence="1">The sequence shown here is derived from an EMBL/GenBank/DDBJ whole genome shotgun (WGS) entry which is preliminary data.</text>
</comment>